<reference evidence="1 2" key="1">
    <citation type="submission" date="2016-10" db="EMBL/GenBank/DDBJ databases">
        <authorList>
            <person name="de Groot N.N."/>
        </authorList>
    </citation>
    <scope>NUCLEOTIDE SEQUENCE [LARGE SCALE GENOMIC DNA]</scope>
    <source>
        <strain evidence="1 2">CGMCC 4.6533</strain>
    </source>
</reference>
<dbReference type="Proteomes" id="UP000199202">
    <property type="component" value="Unassembled WGS sequence"/>
</dbReference>
<gene>
    <name evidence="1" type="ORF">SAMN05421869_125122</name>
</gene>
<keyword evidence="2" id="KW-1185">Reference proteome</keyword>
<sequence length="203" mass="21974">MGPGLPAVRPPKLVVYADGRAIADAAHELRLPPAEVKALVEALDHDLAGQPATASPRPGTTKVLDAPGTILGVDDGGGMREVHAPYMELAADAYAPALVHARDRLAHLAGRVAAQGRSYSTDRVRLYAERVTTSTTDAEPWPEGVPLPPDPRPLSTIKNYKDYKGNKAFAIARQIPRDGPWHMYRTPSGQQVALLWQYLLPHE</sequence>
<proteinExistence type="predicted"/>
<name>A0A1G9JQX5_9ACTN</name>
<evidence type="ECO:0000313" key="1">
    <source>
        <dbReference type="EMBL" id="SDL39947.1"/>
    </source>
</evidence>
<organism evidence="1 2">
    <name type="scientific">Nonomuraea jiangxiensis</name>
    <dbReference type="NCBI Taxonomy" id="633440"/>
    <lineage>
        <taxon>Bacteria</taxon>
        <taxon>Bacillati</taxon>
        <taxon>Actinomycetota</taxon>
        <taxon>Actinomycetes</taxon>
        <taxon>Streptosporangiales</taxon>
        <taxon>Streptosporangiaceae</taxon>
        <taxon>Nonomuraea</taxon>
    </lineage>
</organism>
<accession>A0A1G9JQX5</accession>
<dbReference type="EMBL" id="FNDJ01000025">
    <property type="protein sequence ID" value="SDL39947.1"/>
    <property type="molecule type" value="Genomic_DNA"/>
</dbReference>
<evidence type="ECO:0000313" key="2">
    <source>
        <dbReference type="Proteomes" id="UP000199202"/>
    </source>
</evidence>
<protein>
    <submittedName>
        <fullName evidence="1">Uncharacterized protein</fullName>
    </submittedName>
</protein>
<dbReference type="AlphaFoldDB" id="A0A1G9JQX5"/>